<dbReference type="InterPro" id="IPR011989">
    <property type="entry name" value="ARM-like"/>
</dbReference>
<reference evidence="4 5" key="1">
    <citation type="journal article" date="2024" name="Nat. Commun.">
        <title>Phylogenomics reveals the evolutionary origins of lichenization in chlorophyte algae.</title>
        <authorList>
            <person name="Puginier C."/>
            <person name="Libourel C."/>
            <person name="Otte J."/>
            <person name="Skaloud P."/>
            <person name="Haon M."/>
            <person name="Grisel S."/>
            <person name="Petersen M."/>
            <person name="Berrin J.G."/>
            <person name="Delaux P.M."/>
            <person name="Dal Grande F."/>
            <person name="Keller J."/>
        </authorList>
    </citation>
    <scope>NUCLEOTIDE SEQUENCE [LARGE SCALE GENOMIC DNA]</scope>
    <source>
        <strain evidence="4 5">SAG 216-7</strain>
    </source>
</reference>
<evidence type="ECO:0008006" key="6">
    <source>
        <dbReference type="Google" id="ProtNLM"/>
    </source>
</evidence>
<feature type="region of interest" description="Disordered" evidence="3">
    <location>
        <begin position="461"/>
        <end position="480"/>
    </location>
</feature>
<name>A0ABR2YQW2_9CHLO</name>
<evidence type="ECO:0000256" key="3">
    <source>
        <dbReference type="SAM" id="MobiDB-lite"/>
    </source>
</evidence>
<dbReference type="SUPFAM" id="SSF48371">
    <property type="entry name" value="ARM repeat"/>
    <property type="match status" value="1"/>
</dbReference>
<feature type="repeat" description="HEAT" evidence="2">
    <location>
        <begin position="61"/>
        <end position="99"/>
    </location>
</feature>
<dbReference type="PANTHER" id="PTHR21467">
    <property type="entry name" value="PROTEIN PHOSPHATASE 4 REGULATORY SUBUNIT 4 PPP4R4"/>
    <property type="match status" value="1"/>
</dbReference>
<dbReference type="PROSITE" id="PS50077">
    <property type="entry name" value="HEAT_REPEAT"/>
    <property type="match status" value="1"/>
</dbReference>
<proteinExistence type="predicted"/>
<evidence type="ECO:0000256" key="1">
    <source>
        <dbReference type="ARBA" id="ARBA00022737"/>
    </source>
</evidence>
<dbReference type="PANTHER" id="PTHR21467:SF0">
    <property type="entry name" value="SERINE_THREONINE-PROTEIN PHOSPHATASE 4 REGULATORY SUBUNIT 4"/>
    <property type="match status" value="1"/>
</dbReference>
<protein>
    <recommendedName>
        <fullName evidence="6">ARM repeat-containing protein</fullName>
    </recommendedName>
</protein>
<evidence type="ECO:0000313" key="4">
    <source>
        <dbReference type="EMBL" id="KAK9909175.1"/>
    </source>
</evidence>
<dbReference type="InterPro" id="IPR039918">
    <property type="entry name" value="PPP4R4"/>
</dbReference>
<dbReference type="Gene3D" id="1.25.10.10">
    <property type="entry name" value="Leucine-rich Repeat Variant"/>
    <property type="match status" value="1"/>
</dbReference>
<keyword evidence="5" id="KW-1185">Reference proteome</keyword>
<accession>A0ABR2YQW2</accession>
<comment type="caution">
    <text evidence="4">The sequence shown here is derived from an EMBL/GenBank/DDBJ whole genome shotgun (WGS) entry which is preliminary data.</text>
</comment>
<dbReference type="InterPro" id="IPR016024">
    <property type="entry name" value="ARM-type_fold"/>
</dbReference>
<evidence type="ECO:0000256" key="2">
    <source>
        <dbReference type="PROSITE-ProRule" id="PRU00103"/>
    </source>
</evidence>
<dbReference type="Proteomes" id="UP001491310">
    <property type="component" value="Unassembled WGS sequence"/>
</dbReference>
<gene>
    <name evidence="4" type="ORF">WJX75_008292</name>
</gene>
<dbReference type="InterPro" id="IPR021133">
    <property type="entry name" value="HEAT_type_2"/>
</dbReference>
<sequence length="508" mass="55555">MCCALLGAAAVKLSREDIELQFLQKAVALCQDTDKLVRQCMCEQLPALALSLGREPCAVVILPEILELAEDEERAVRCAAIRALGSILHLLPPDLRRARTFPFLRALCTAADISAEVQRCVARLFCGQLIQVAADMDSESDMVMLLAAFRSLSAVKDAQCRACCAAALPTVLRGATPRRYSTHLHGALTALVGDPEVEVRAQMAGGFHECASLLGRERCVQYMRRPLLHMLGDESAAVREAAVRQLPGTLELFAVPGGPDDARAGAELAQALVSLDASLGLDWRSQEAMLLSFPALAQILSGDQIYERFLPIALRCMASGTAPTRVAAAGAAVAFLRCMRKPYQRTELLARLLRDFARGRSCSHRLIFVDVCHALLRLFSARFFKAHLLNPVLELLSDGVVGVRLRAAGLLPLIRQTLTLPRDAEAAAQLDAAMAALQSDPDRDVRFEVQKALAEIDRAGNAAQRAYQEEDRRKEEEEADMQYIPEELERWDGPSSSTYTDRVIISLA</sequence>
<feature type="compositionally biased region" description="Basic and acidic residues" evidence="3">
    <location>
        <begin position="467"/>
        <end position="476"/>
    </location>
</feature>
<dbReference type="InterPro" id="IPR000357">
    <property type="entry name" value="HEAT"/>
</dbReference>
<dbReference type="EMBL" id="JALJOT010000007">
    <property type="protein sequence ID" value="KAK9909175.1"/>
    <property type="molecule type" value="Genomic_DNA"/>
</dbReference>
<keyword evidence="1" id="KW-0677">Repeat</keyword>
<dbReference type="Pfam" id="PF02985">
    <property type="entry name" value="HEAT"/>
    <property type="match status" value="1"/>
</dbReference>
<organism evidence="4 5">
    <name type="scientific">Coccomyxa subellipsoidea</name>
    <dbReference type="NCBI Taxonomy" id="248742"/>
    <lineage>
        <taxon>Eukaryota</taxon>
        <taxon>Viridiplantae</taxon>
        <taxon>Chlorophyta</taxon>
        <taxon>core chlorophytes</taxon>
        <taxon>Trebouxiophyceae</taxon>
        <taxon>Trebouxiophyceae incertae sedis</taxon>
        <taxon>Coccomyxaceae</taxon>
        <taxon>Coccomyxa</taxon>
    </lineage>
</organism>
<evidence type="ECO:0000313" key="5">
    <source>
        <dbReference type="Proteomes" id="UP001491310"/>
    </source>
</evidence>